<dbReference type="RefSeq" id="WP_155335557.1">
    <property type="nucleotide sequence ID" value="NZ_BAAABN010000093.1"/>
</dbReference>
<keyword evidence="1" id="KW-1133">Transmembrane helix</keyword>
<evidence type="ECO:0000313" key="2">
    <source>
        <dbReference type="EMBL" id="GER99128.1"/>
    </source>
</evidence>
<name>A0A5M3VSF4_9ACTN</name>
<evidence type="ECO:0000313" key="3">
    <source>
        <dbReference type="Proteomes" id="UP000334990"/>
    </source>
</evidence>
<feature type="transmembrane region" description="Helical" evidence="1">
    <location>
        <begin position="122"/>
        <end position="145"/>
    </location>
</feature>
<organism evidence="2 3">
    <name type="scientific">Acrocarpospora corrugata</name>
    <dbReference type="NCBI Taxonomy" id="35763"/>
    <lineage>
        <taxon>Bacteria</taxon>
        <taxon>Bacillati</taxon>
        <taxon>Actinomycetota</taxon>
        <taxon>Actinomycetes</taxon>
        <taxon>Streptosporangiales</taxon>
        <taxon>Streptosporangiaceae</taxon>
        <taxon>Acrocarpospora</taxon>
    </lineage>
</organism>
<keyword evidence="1" id="KW-0812">Transmembrane</keyword>
<feature type="transmembrane region" description="Helical" evidence="1">
    <location>
        <begin position="55"/>
        <end position="73"/>
    </location>
</feature>
<feature type="transmembrane region" description="Helical" evidence="1">
    <location>
        <begin position="30"/>
        <end position="49"/>
    </location>
</feature>
<dbReference type="EMBL" id="BLAD01000039">
    <property type="protein sequence ID" value="GER99128.1"/>
    <property type="molecule type" value="Genomic_DNA"/>
</dbReference>
<gene>
    <name evidence="2" type="ORF">Acor_11920</name>
</gene>
<proteinExistence type="predicted"/>
<sequence>MYITPEEAARSLAQIRETQHRALRSAPPMFPSWYVVAVWVFITGIQFFTEVTPLWVLWIALPVLSIGLVVAVLKFVKEIRNQSVRPHPSVVDPWAWGGFAVWIILTTLGSVGLAVGLKALGFAYPGTVMGITMTVIAVITTPILTRWMSMRTVRRAERTN</sequence>
<keyword evidence="1" id="KW-0472">Membrane</keyword>
<dbReference type="Proteomes" id="UP000334990">
    <property type="component" value="Unassembled WGS sequence"/>
</dbReference>
<keyword evidence="3" id="KW-1185">Reference proteome</keyword>
<dbReference type="AlphaFoldDB" id="A0A5M3VSF4"/>
<evidence type="ECO:0000256" key="1">
    <source>
        <dbReference type="SAM" id="Phobius"/>
    </source>
</evidence>
<accession>A0A5M3VSF4</accession>
<protein>
    <submittedName>
        <fullName evidence="2">Uncharacterized protein</fullName>
    </submittedName>
</protein>
<reference evidence="2 3" key="1">
    <citation type="submission" date="2019-10" db="EMBL/GenBank/DDBJ databases">
        <title>Whole genome shotgun sequence of Acrocarpospora corrugata NBRC 13972.</title>
        <authorList>
            <person name="Ichikawa N."/>
            <person name="Kimura A."/>
            <person name="Kitahashi Y."/>
            <person name="Komaki H."/>
            <person name="Oguchi A."/>
        </authorList>
    </citation>
    <scope>NUCLEOTIDE SEQUENCE [LARGE SCALE GENOMIC DNA]</scope>
    <source>
        <strain evidence="2 3">NBRC 13972</strain>
    </source>
</reference>
<feature type="transmembrane region" description="Helical" evidence="1">
    <location>
        <begin position="94"/>
        <end position="116"/>
    </location>
</feature>
<comment type="caution">
    <text evidence="2">The sequence shown here is derived from an EMBL/GenBank/DDBJ whole genome shotgun (WGS) entry which is preliminary data.</text>
</comment>
<dbReference type="OrthoDB" id="3543599at2"/>